<reference evidence="10 11" key="1">
    <citation type="submission" date="2017-09" db="EMBL/GenBank/DDBJ databases">
        <title>Arcobacter canalis sp. nov., a new species isolated from a water canal contaminated with urban sewage.</title>
        <authorList>
            <person name="Perez-Cataluna A."/>
            <person name="Salas-Masso N."/>
            <person name="Figueras M.J."/>
        </authorList>
    </citation>
    <scope>NUCLEOTIDE SEQUENCE [LARGE SCALE GENOMIC DNA]</scope>
    <source>
        <strain evidence="10 11">F98-3</strain>
    </source>
</reference>
<dbReference type="Proteomes" id="UP000262712">
    <property type="component" value="Chromosome"/>
</dbReference>
<dbReference type="PANTHER" id="PTHR30255">
    <property type="entry name" value="SINGLE-STRANDED-DNA-SPECIFIC EXONUCLEASE RECJ"/>
    <property type="match status" value="1"/>
</dbReference>
<dbReference type="PANTHER" id="PTHR30255:SF2">
    <property type="entry name" value="SINGLE-STRANDED-DNA-SPECIFIC EXONUCLEASE RECJ"/>
    <property type="match status" value="1"/>
</dbReference>
<dbReference type="GO" id="GO:0008409">
    <property type="term" value="F:5'-3' exonuclease activity"/>
    <property type="evidence" value="ECO:0007669"/>
    <property type="project" value="InterPro"/>
</dbReference>
<reference evidence="9 12" key="2">
    <citation type="submission" date="2018-08" db="EMBL/GenBank/DDBJ databases">
        <title>Complete genome of the Arcobacter molluscorum type strain LMG 25693.</title>
        <authorList>
            <person name="Miller W.G."/>
            <person name="Yee E."/>
            <person name="Bono J.L."/>
        </authorList>
    </citation>
    <scope>NUCLEOTIDE SEQUENCE [LARGE SCALE GENOMIC DNA]</scope>
    <source>
        <strain evidence="9 12">CECT 7696</strain>
    </source>
</reference>
<evidence type="ECO:0000256" key="4">
    <source>
        <dbReference type="ARBA" id="ARBA00022801"/>
    </source>
</evidence>
<evidence type="ECO:0000259" key="7">
    <source>
        <dbReference type="Pfam" id="PF02272"/>
    </source>
</evidence>
<feature type="domain" description="DHHA1" evidence="7">
    <location>
        <begin position="313"/>
        <end position="405"/>
    </location>
</feature>
<organism evidence="10 11">
    <name type="scientific">Malaciobacter molluscorum LMG 25693</name>
    <dbReference type="NCBI Taxonomy" id="870501"/>
    <lineage>
        <taxon>Bacteria</taxon>
        <taxon>Pseudomonadati</taxon>
        <taxon>Campylobacterota</taxon>
        <taxon>Epsilonproteobacteria</taxon>
        <taxon>Campylobacterales</taxon>
        <taxon>Arcobacteraceae</taxon>
        <taxon>Malaciobacter</taxon>
    </lineage>
</organism>
<dbReference type="InterPro" id="IPR041122">
    <property type="entry name" value="RecJ_OB"/>
</dbReference>
<dbReference type="InterPro" id="IPR001667">
    <property type="entry name" value="DDH_dom"/>
</dbReference>
<dbReference type="Pfam" id="PF17768">
    <property type="entry name" value="RecJ_OB"/>
    <property type="match status" value="1"/>
</dbReference>
<evidence type="ECO:0000259" key="6">
    <source>
        <dbReference type="Pfam" id="PF01368"/>
    </source>
</evidence>
<gene>
    <name evidence="10" type="primary">recJ</name>
    <name evidence="9" type="ORF">AMOL_2689</name>
    <name evidence="10" type="ORF">CPU12_11000</name>
</gene>
<name>A0A2G1DFV7_9BACT</name>
<dbReference type="KEGG" id="amol:AMOL_2689"/>
<dbReference type="Pfam" id="PF02272">
    <property type="entry name" value="DHHA1"/>
    <property type="match status" value="1"/>
</dbReference>
<dbReference type="GO" id="GO:0003676">
    <property type="term" value="F:nucleic acid binding"/>
    <property type="evidence" value="ECO:0007669"/>
    <property type="project" value="InterPro"/>
</dbReference>
<evidence type="ECO:0000313" key="11">
    <source>
        <dbReference type="Proteomes" id="UP000221222"/>
    </source>
</evidence>
<protein>
    <recommendedName>
        <fullName evidence="2">Single-stranded-DNA-specific exonuclease RecJ</fullName>
    </recommendedName>
</protein>
<dbReference type="InterPro" id="IPR003156">
    <property type="entry name" value="DHHA1_dom"/>
</dbReference>
<evidence type="ECO:0000256" key="3">
    <source>
        <dbReference type="ARBA" id="ARBA00022722"/>
    </source>
</evidence>
<dbReference type="Proteomes" id="UP000221222">
    <property type="component" value="Unassembled WGS sequence"/>
</dbReference>
<evidence type="ECO:0000256" key="1">
    <source>
        <dbReference type="ARBA" id="ARBA00005915"/>
    </source>
</evidence>
<dbReference type="EMBL" id="NXFY01000019">
    <property type="protein sequence ID" value="PHO17334.1"/>
    <property type="molecule type" value="Genomic_DNA"/>
</dbReference>
<dbReference type="SUPFAM" id="SSF64182">
    <property type="entry name" value="DHH phosphoesterases"/>
    <property type="match status" value="1"/>
</dbReference>
<dbReference type="InterPro" id="IPR004610">
    <property type="entry name" value="RecJ"/>
</dbReference>
<dbReference type="InterPro" id="IPR038763">
    <property type="entry name" value="DHH_sf"/>
</dbReference>
<dbReference type="InterPro" id="IPR051673">
    <property type="entry name" value="SSDNA_exonuclease_RecJ"/>
</dbReference>
<evidence type="ECO:0000313" key="10">
    <source>
        <dbReference type="EMBL" id="PHO17334.1"/>
    </source>
</evidence>
<evidence type="ECO:0000256" key="5">
    <source>
        <dbReference type="ARBA" id="ARBA00022839"/>
    </source>
</evidence>
<dbReference type="NCBIfam" id="TIGR00644">
    <property type="entry name" value="recJ"/>
    <property type="match status" value="1"/>
</dbReference>
<keyword evidence="4" id="KW-0378">Hydrolase</keyword>
<dbReference type="RefSeq" id="WP_099343172.1">
    <property type="nucleotide sequence ID" value="NZ_CP032098.1"/>
</dbReference>
<dbReference type="Gene3D" id="3.90.1640.30">
    <property type="match status" value="1"/>
</dbReference>
<keyword evidence="11" id="KW-1185">Reference proteome</keyword>
<evidence type="ECO:0000313" key="12">
    <source>
        <dbReference type="Proteomes" id="UP000262712"/>
    </source>
</evidence>
<dbReference type="GO" id="GO:0006310">
    <property type="term" value="P:DNA recombination"/>
    <property type="evidence" value="ECO:0007669"/>
    <property type="project" value="InterPro"/>
</dbReference>
<dbReference type="AlphaFoldDB" id="A0A2G1DFV7"/>
<evidence type="ECO:0000256" key="2">
    <source>
        <dbReference type="ARBA" id="ARBA00019841"/>
    </source>
</evidence>
<dbReference type="Pfam" id="PF01368">
    <property type="entry name" value="DHH"/>
    <property type="match status" value="1"/>
</dbReference>
<dbReference type="Gene3D" id="3.10.310.30">
    <property type="match status" value="1"/>
</dbReference>
<evidence type="ECO:0000313" key="9">
    <source>
        <dbReference type="EMBL" id="AXX93627.1"/>
    </source>
</evidence>
<evidence type="ECO:0000259" key="8">
    <source>
        <dbReference type="Pfam" id="PF17768"/>
    </source>
</evidence>
<keyword evidence="3" id="KW-0540">Nuclease</keyword>
<comment type="similarity">
    <text evidence="1">Belongs to the RecJ family.</text>
</comment>
<dbReference type="EMBL" id="CP032098">
    <property type="protein sequence ID" value="AXX93627.1"/>
    <property type="molecule type" value="Genomic_DNA"/>
</dbReference>
<accession>A0A2G1DFV7</accession>
<feature type="domain" description="RecJ OB" evidence="8">
    <location>
        <begin position="420"/>
        <end position="520"/>
    </location>
</feature>
<feature type="domain" description="DDH" evidence="6">
    <location>
        <begin position="54"/>
        <end position="199"/>
    </location>
</feature>
<sequence>MQKVTKERLFELLLARHKDNPYAKLSNLPNPFLLKDLPKAVKRIKSAILNNEAITIVGDYDVDGVVSTTIMVDFFNKVGYKINHIIPNRFEHGYGLSTKIVDLIDTGLVITVDNGISAVEASKKLKEKNIDLIITDHHTVGKTLPEAFAIINPKQYDCTFPFKEICGAQVAWYLCAGIKKELNLDINMSDFFDLLCVAIVADIMPMTDLNYTLVRHGLKSIKNSNRPAFKKLNEVFAKKFYVSDDIGFMIAPKINSAGRMDDASIALSFLLSKNDIEANESLTLLDELNNYRKSLQEMITKKATNEIIHKHNAIVVWGENWHEGVIGIVASKLSNKYKKPAFVFSINNGVAKGSARANAKINLHTLISKCSSLLIGFGGHKNAAGLSLKQENLKRFQEEINLYLANTSKEDLHIKYECLGELDVSSVDLEFLSIIEKFEPYGLENKKPIFKITNSKVLKIEFIGKDKNHLKILLNNDGFIFEALKFHHNEPINEEFIDLIVTINKNEFRGEVNTQFLIEDILL</sequence>
<keyword evidence="5 10" id="KW-0269">Exonuclease</keyword>
<proteinExistence type="inferred from homology"/>
<dbReference type="GO" id="GO:0006281">
    <property type="term" value="P:DNA repair"/>
    <property type="evidence" value="ECO:0007669"/>
    <property type="project" value="InterPro"/>
</dbReference>